<keyword evidence="3" id="KW-1185">Reference proteome</keyword>
<dbReference type="AlphaFoldDB" id="F2JJI4"/>
<keyword evidence="1" id="KW-1133">Transmembrane helix</keyword>
<organism evidence="2 3">
    <name type="scientific">Cellulosilyticum lentocellum (strain ATCC 49066 / DSM 5427 / NCIMB 11756 / RHM5)</name>
    <name type="common">Clostridium lentocellum</name>
    <dbReference type="NCBI Taxonomy" id="642492"/>
    <lineage>
        <taxon>Bacteria</taxon>
        <taxon>Bacillati</taxon>
        <taxon>Bacillota</taxon>
        <taxon>Clostridia</taxon>
        <taxon>Lachnospirales</taxon>
        <taxon>Cellulosilyticaceae</taxon>
        <taxon>Cellulosilyticum</taxon>
    </lineage>
</organism>
<protein>
    <recommendedName>
        <fullName evidence="4">ABC transporter permease protein</fullName>
    </recommendedName>
</protein>
<dbReference type="Proteomes" id="UP000008467">
    <property type="component" value="Chromosome"/>
</dbReference>
<evidence type="ECO:0000313" key="2">
    <source>
        <dbReference type="EMBL" id="ADZ85579.1"/>
    </source>
</evidence>
<feature type="transmembrane region" description="Helical" evidence="1">
    <location>
        <begin position="21"/>
        <end position="42"/>
    </location>
</feature>
<evidence type="ECO:0000313" key="3">
    <source>
        <dbReference type="Proteomes" id="UP000008467"/>
    </source>
</evidence>
<dbReference type="HOGENOM" id="CLU_071040_0_1_9"/>
<evidence type="ECO:0008006" key="4">
    <source>
        <dbReference type="Google" id="ProtNLM"/>
    </source>
</evidence>
<name>F2JJI4_CELLD</name>
<dbReference type="Pfam" id="PF06182">
    <property type="entry name" value="ABC2_membrane_6"/>
    <property type="match status" value="1"/>
</dbReference>
<feature type="transmembrane region" description="Helical" evidence="1">
    <location>
        <begin position="202"/>
        <end position="221"/>
    </location>
</feature>
<dbReference type="InterPro" id="IPR010390">
    <property type="entry name" value="ABC-2_transporter-like"/>
</dbReference>
<dbReference type="RefSeq" id="WP_013658853.1">
    <property type="nucleotide sequence ID" value="NC_015275.1"/>
</dbReference>
<keyword evidence="1" id="KW-0472">Membrane</keyword>
<dbReference type="eggNOG" id="COG3694">
    <property type="taxonomic scope" value="Bacteria"/>
</dbReference>
<dbReference type="PANTHER" id="PTHR36833">
    <property type="entry name" value="SLR0610 PROTEIN-RELATED"/>
    <property type="match status" value="1"/>
</dbReference>
<accession>F2JJI4</accession>
<dbReference type="KEGG" id="cle:Clole_3900"/>
<sequence length="263" mass="29820">MRRELRFIKLLLKLRLSQMMVFRLSFFGSLFVDGSLFIFQLLSFNAIYGQVEAIGAWGRGEMIVFIGTFSLINAINMVVYFFGVINIPTKIKEGGLDHYLTKPINPLLRLSLENIDIGSVPLLFFSIVIIAYGISQLKVSIGMETVLLYVVFVLLMCILYYDMEVILRTISFFVISTSSIDRLEGECIEMCMKIPGNLFKGIFKLLFCVVLPYGIMATIPAKILSKSISIEGLIYATLIVILFTTIMLKFWKYGLKHYKSASS</sequence>
<feature type="transmembrane region" description="Helical" evidence="1">
    <location>
        <begin position="233"/>
        <end position="251"/>
    </location>
</feature>
<dbReference type="STRING" id="642492.Clole_3900"/>
<proteinExistence type="predicted"/>
<evidence type="ECO:0000256" key="1">
    <source>
        <dbReference type="SAM" id="Phobius"/>
    </source>
</evidence>
<dbReference type="PANTHER" id="PTHR36833:SF1">
    <property type="entry name" value="INTEGRAL MEMBRANE TRANSPORT PROTEIN"/>
    <property type="match status" value="1"/>
</dbReference>
<feature type="transmembrane region" description="Helical" evidence="1">
    <location>
        <begin position="62"/>
        <end position="82"/>
    </location>
</feature>
<feature type="transmembrane region" description="Helical" evidence="1">
    <location>
        <begin position="141"/>
        <end position="161"/>
    </location>
</feature>
<feature type="transmembrane region" description="Helical" evidence="1">
    <location>
        <begin position="117"/>
        <end position="135"/>
    </location>
</feature>
<keyword evidence="1" id="KW-0812">Transmembrane</keyword>
<gene>
    <name evidence="2" type="ordered locus">Clole_3900</name>
</gene>
<reference evidence="2 3" key="1">
    <citation type="journal article" date="2011" name="J. Bacteriol.">
        <title>Complete genome sequence of the cellulose-degrading bacterium Cellulosilyticum lentocellum.</title>
        <authorList>
            <consortium name="US DOE Joint Genome Institute"/>
            <person name="Miller D.A."/>
            <person name="Suen G."/>
            <person name="Bruce D."/>
            <person name="Copeland A."/>
            <person name="Cheng J.F."/>
            <person name="Detter C."/>
            <person name="Goodwin L.A."/>
            <person name="Han C.S."/>
            <person name="Hauser L.J."/>
            <person name="Land M.L."/>
            <person name="Lapidus A."/>
            <person name="Lucas S."/>
            <person name="Meincke L."/>
            <person name="Pitluck S."/>
            <person name="Tapia R."/>
            <person name="Teshima H."/>
            <person name="Woyke T."/>
            <person name="Fox B.G."/>
            <person name="Angert E.R."/>
            <person name="Currie C.R."/>
        </authorList>
    </citation>
    <scope>NUCLEOTIDE SEQUENCE [LARGE SCALE GENOMIC DNA]</scope>
    <source>
        <strain evidence="3">ATCC 49066 / DSM 5427 / NCIMB 11756 / RHM5</strain>
    </source>
</reference>
<dbReference type="EMBL" id="CP002582">
    <property type="protein sequence ID" value="ADZ85579.1"/>
    <property type="molecule type" value="Genomic_DNA"/>
</dbReference>